<protein>
    <submittedName>
        <fullName evidence="2">Uncharacterized protein</fullName>
    </submittedName>
</protein>
<dbReference type="Proteomes" id="UP000825935">
    <property type="component" value="Chromosome 34"/>
</dbReference>
<dbReference type="AlphaFoldDB" id="A0A8T2QLQ6"/>
<accession>A0A8T2QLQ6</accession>
<organism evidence="2 3">
    <name type="scientific">Ceratopteris richardii</name>
    <name type="common">Triangle waterfern</name>
    <dbReference type="NCBI Taxonomy" id="49495"/>
    <lineage>
        <taxon>Eukaryota</taxon>
        <taxon>Viridiplantae</taxon>
        <taxon>Streptophyta</taxon>
        <taxon>Embryophyta</taxon>
        <taxon>Tracheophyta</taxon>
        <taxon>Polypodiopsida</taxon>
        <taxon>Polypodiidae</taxon>
        <taxon>Polypodiales</taxon>
        <taxon>Pteridineae</taxon>
        <taxon>Pteridaceae</taxon>
        <taxon>Parkerioideae</taxon>
        <taxon>Ceratopteris</taxon>
    </lineage>
</organism>
<dbReference type="EMBL" id="CM035439">
    <property type="protein sequence ID" value="KAH7284323.1"/>
    <property type="molecule type" value="Genomic_DNA"/>
</dbReference>
<evidence type="ECO:0000256" key="1">
    <source>
        <dbReference type="SAM" id="SignalP"/>
    </source>
</evidence>
<gene>
    <name evidence="2" type="ORF">KP509_34G049300</name>
</gene>
<keyword evidence="3" id="KW-1185">Reference proteome</keyword>
<evidence type="ECO:0000313" key="2">
    <source>
        <dbReference type="EMBL" id="KAH7284323.1"/>
    </source>
</evidence>
<comment type="caution">
    <text evidence="2">The sequence shown here is derived from an EMBL/GenBank/DDBJ whole genome shotgun (WGS) entry which is preliminary data.</text>
</comment>
<evidence type="ECO:0000313" key="3">
    <source>
        <dbReference type="Proteomes" id="UP000825935"/>
    </source>
</evidence>
<sequence>MAGRHFFPWLCTAVCCFCEPTYGWPRRTVHVILGHCVHV</sequence>
<keyword evidence="1" id="KW-0732">Signal</keyword>
<proteinExistence type="predicted"/>
<reference evidence="2" key="1">
    <citation type="submission" date="2021-08" db="EMBL/GenBank/DDBJ databases">
        <title>WGS assembly of Ceratopteris richardii.</title>
        <authorList>
            <person name="Marchant D.B."/>
            <person name="Chen G."/>
            <person name="Jenkins J."/>
            <person name="Shu S."/>
            <person name="Leebens-Mack J."/>
            <person name="Grimwood J."/>
            <person name="Schmutz J."/>
            <person name="Soltis P."/>
            <person name="Soltis D."/>
            <person name="Chen Z.-H."/>
        </authorList>
    </citation>
    <scope>NUCLEOTIDE SEQUENCE</scope>
    <source>
        <strain evidence="2">Whitten #5841</strain>
        <tissue evidence="2">Leaf</tissue>
    </source>
</reference>
<name>A0A8T2QLQ6_CERRI</name>
<feature type="chain" id="PRO_5035771917" evidence="1">
    <location>
        <begin position="24"/>
        <end position="39"/>
    </location>
</feature>
<feature type="signal peptide" evidence="1">
    <location>
        <begin position="1"/>
        <end position="23"/>
    </location>
</feature>